<feature type="chain" id="PRO_5035170874" evidence="1">
    <location>
        <begin position="23"/>
        <end position="340"/>
    </location>
</feature>
<keyword evidence="1" id="KW-0732">Signal</keyword>
<dbReference type="AlphaFoldDB" id="A0A8J2XAR2"/>
<proteinExistence type="predicted"/>
<evidence type="ECO:0000313" key="3">
    <source>
        <dbReference type="Proteomes" id="UP000598120"/>
    </source>
</evidence>
<protein>
    <submittedName>
        <fullName evidence="2">Uncharacterized protein</fullName>
    </submittedName>
</protein>
<accession>A0A8J2XAR2</accession>
<organism evidence="2 3">
    <name type="scientific">Aquaticitalea lipolytica</name>
    <dbReference type="NCBI Taxonomy" id="1247562"/>
    <lineage>
        <taxon>Bacteria</taxon>
        <taxon>Pseudomonadati</taxon>
        <taxon>Bacteroidota</taxon>
        <taxon>Flavobacteriia</taxon>
        <taxon>Flavobacteriales</taxon>
        <taxon>Flavobacteriaceae</taxon>
        <taxon>Aquaticitalea</taxon>
    </lineage>
</organism>
<reference evidence="2 3" key="1">
    <citation type="journal article" date="2014" name="Int. J. Syst. Evol. Microbiol.">
        <title>Complete genome sequence of Corynebacterium casei LMG S-19264T (=DSM 44701T), isolated from a smear-ripened cheese.</title>
        <authorList>
            <consortium name="US DOE Joint Genome Institute (JGI-PGF)"/>
            <person name="Walter F."/>
            <person name="Albersmeier A."/>
            <person name="Kalinowski J."/>
            <person name="Ruckert C."/>
        </authorList>
    </citation>
    <scope>NUCLEOTIDE SEQUENCE [LARGE SCALE GENOMIC DNA]</scope>
    <source>
        <strain evidence="2 3">CGMCC 1.15295</strain>
    </source>
</reference>
<feature type="signal peptide" evidence="1">
    <location>
        <begin position="1"/>
        <end position="22"/>
    </location>
</feature>
<evidence type="ECO:0000256" key="1">
    <source>
        <dbReference type="SAM" id="SignalP"/>
    </source>
</evidence>
<gene>
    <name evidence="2" type="ORF">GCM10011531_26610</name>
</gene>
<keyword evidence="3" id="KW-1185">Reference proteome</keyword>
<name>A0A8J2XAR2_9FLAO</name>
<dbReference type="Proteomes" id="UP000598120">
    <property type="component" value="Unassembled WGS sequence"/>
</dbReference>
<dbReference type="InterPro" id="IPR046495">
    <property type="entry name" value="DUF6588"/>
</dbReference>
<comment type="caution">
    <text evidence="2">The sequence shown here is derived from an EMBL/GenBank/DDBJ whole genome shotgun (WGS) entry which is preliminary data.</text>
</comment>
<sequence>MKIMKKYIVLSLTLLTVSLSNAQENIDDLLAAGINDAKRFTTDYIAPASEGLVYGINNGWFNSGKAPHRFNFSVSLIGNASFIKDDKKTFVLNVADYENIRFEDNSPSKTVATALGHNDPDITVIVTYDDPIFGNQEAEVTLPTGIGSANINLIPTAFLQASFSPFKGTQLKARFFPKVQAEDAEIGLYGVGLQQEFTSWLPADKIFPVAISGLVAYTHLDGSYDFTDEGIVEGENQQVKTEVNTLLLELIVSTKLKVINFYGGVGYVNGKTTTDLLGTYRVSNGALFSEDIIDPFSIKQDVSGVRTTVGANLKVGFFSLNADYTIAEFDSASLGLNFSF</sequence>
<evidence type="ECO:0000313" key="2">
    <source>
        <dbReference type="EMBL" id="GFZ93285.1"/>
    </source>
</evidence>
<dbReference type="EMBL" id="BMIC01000008">
    <property type="protein sequence ID" value="GFZ93285.1"/>
    <property type="molecule type" value="Genomic_DNA"/>
</dbReference>
<dbReference type="Pfam" id="PF20230">
    <property type="entry name" value="DUF6588"/>
    <property type="match status" value="1"/>
</dbReference>